<gene>
    <name evidence="2" type="ORF">GCM10010145_00560</name>
</gene>
<feature type="region of interest" description="Disordered" evidence="1">
    <location>
        <begin position="23"/>
        <end position="53"/>
    </location>
</feature>
<accession>A0A918B6M0</accession>
<evidence type="ECO:0000313" key="3">
    <source>
        <dbReference type="Proteomes" id="UP000620156"/>
    </source>
</evidence>
<keyword evidence="3" id="KW-1185">Reference proteome</keyword>
<sequence>MPDFIVLPLIWLLRLLLPSRGRHRAAPRASAPPCVRGEAIRTTPPRPPVSPPPYLLPGEASPLVRPYLLTPAELAHHKQLRRQQRHRRRALWLATYGVDVGPRRIHGVEVTV</sequence>
<organism evidence="2 3">
    <name type="scientific">Streptomyces ruber</name>
    <dbReference type="NCBI Taxonomy" id="83378"/>
    <lineage>
        <taxon>Bacteria</taxon>
        <taxon>Bacillati</taxon>
        <taxon>Actinomycetota</taxon>
        <taxon>Actinomycetes</taxon>
        <taxon>Kitasatosporales</taxon>
        <taxon>Streptomycetaceae</taxon>
        <taxon>Streptomyces</taxon>
    </lineage>
</organism>
<dbReference type="AlphaFoldDB" id="A0A918B6M0"/>
<reference evidence="2" key="1">
    <citation type="journal article" date="2014" name="Int. J. Syst. Evol. Microbiol.">
        <title>Complete genome sequence of Corynebacterium casei LMG S-19264T (=DSM 44701T), isolated from a smear-ripened cheese.</title>
        <authorList>
            <consortium name="US DOE Joint Genome Institute (JGI-PGF)"/>
            <person name="Walter F."/>
            <person name="Albersmeier A."/>
            <person name="Kalinowski J."/>
            <person name="Ruckert C."/>
        </authorList>
    </citation>
    <scope>NUCLEOTIDE SEQUENCE</scope>
    <source>
        <strain evidence="2">JCM 3131</strain>
    </source>
</reference>
<feature type="compositionally biased region" description="Pro residues" evidence="1">
    <location>
        <begin position="44"/>
        <end position="53"/>
    </location>
</feature>
<reference evidence="2" key="2">
    <citation type="submission" date="2020-09" db="EMBL/GenBank/DDBJ databases">
        <authorList>
            <person name="Sun Q."/>
            <person name="Ohkuma M."/>
        </authorList>
    </citation>
    <scope>NUCLEOTIDE SEQUENCE</scope>
    <source>
        <strain evidence="2">JCM 3131</strain>
    </source>
</reference>
<protein>
    <submittedName>
        <fullName evidence="2">Uncharacterized protein</fullName>
    </submittedName>
</protein>
<dbReference type="Proteomes" id="UP000620156">
    <property type="component" value="Unassembled WGS sequence"/>
</dbReference>
<name>A0A918B6M0_9ACTN</name>
<comment type="caution">
    <text evidence="2">The sequence shown here is derived from an EMBL/GenBank/DDBJ whole genome shotgun (WGS) entry which is preliminary data.</text>
</comment>
<evidence type="ECO:0000256" key="1">
    <source>
        <dbReference type="SAM" id="MobiDB-lite"/>
    </source>
</evidence>
<proteinExistence type="predicted"/>
<dbReference type="EMBL" id="BMQK01000001">
    <property type="protein sequence ID" value="GGQ37392.1"/>
    <property type="molecule type" value="Genomic_DNA"/>
</dbReference>
<evidence type="ECO:0000313" key="2">
    <source>
        <dbReference type="EMBL" id="GGQ37392.1"/>
    </source>
</evidence>